<feature type="binding site" evidence="14">
    <location>
        <position position="207"/>
    </location>
    <ligand>
        <name>ATP</name>
        <dbReference type="ChEBI" id="CHEBI:30616"/>
    </ligand>
</feature>
<dbReference type="HAMAP" id="MF_00145">
    <property type="entry name" value="Phosphoglyc_kinase"/>
    <property type="match status" value="1"/>
</dbReference>
<evidence type="ECO:0000256" key="8">
    <source>
        <dbReference type="ARBA" id="ARBA00022741"/>
    </source>
</evidence>
<dbReference type="PANTHER" id="PTHR11406:SF23">
    <property type="entry name" value="PHOSPHOGLYCERATE KINASE 1, CHLOROPLASTIC-RELATED"/>
    <property type="match status" value="1"/>
</dbReference>
<dbReference type="Pfam" id="PF00162">
    <property type="entry name" value="PGK"/>
    <property type="match status" value="1"/>
</dbReference>
<reference evidence="17" key="1">
    <citation type="journal article" date="2019" name="Plant J.">
        <title>Chlorella vulgaris genome assembly and annotation reveals the molecular basis for metabolic acclimation to high light conditions.</title>
        <authorList>
            <person name="Cecchin M."/>
            <person name="Marcolungo L."/>
            <person name="Rossato M."/>
            <person name="Girolomoni L."/>
            <person name="Cosentino E."/>
            <person name="Cuine S."/>
            <person name="Li-Beisson Y."/>
            <person name="Delledonne M."/>
            <person name="Ballottari M."/>
        </authorList>
    </citation>
    <scope>NUCLEOTIDE SEQUENCE</scope>
    <source>
        <strain evidence="17">211/11P</strain>
    </source>
</reference>
<accession>A0A9D4TS37</accession>
<evidence type="ECO:0000256" key="9">
    <source>
        <dbReference type="ARBA" id="ARBA00022777"/>
    </source>
</evidence>
<comment type="subunit">
    <text evidence="4 16">Monomer.</text>
</comment>
<dbReference type="InterPro" id="IPR036043">
    <property type="entry name" value="Phosphoglycerate_kinase_sf"/>
</dbReference>
<dbReference type="FunFam" id="3.40.50.1260:FF:000003">
    <property type="entry name" value="Phosphoglycerate kinase"/>
    <property type="match status" value="1"/>
</dbReference>
<dbReference type="GO" id="GO:0005524">
    <property type="term" value="F:ATP binding"/>
    <property type="evidence" value="ECO:0007669"/>
    <property type="project" value="UniProtKB-KW"/>
</dbReference>
<dbReference type="EC" id="2.7.2.3" evidence="5 15"/>
<evidence type="ECO:0000313" key="18">
    <source>
        <dbReference type="Proteomes" id="UP001055712"/>
    </source>
</evidence>
<dbReference type="GO" id="GO:0004618">
    <property type="term" value="F:phosphoglycerate kinase activity"/>
    <property type="evidence" value="ECO:0007669"/>
    <property type="project" value="UniProtKB-EC"/>
</dbReference>
<evidence type="ECO:0000256" key="1">
    <source>
        <dbReference type="ARBA" id="ARBA00000642"/>
    </source>
</evidence>
<dbReference type="OrthoDB" id="275353at2759"/>
<gene>
    <name evidence="17" type="ORF">D9Q98_003225</name>
</gene>
<feature type="binding site" evidence="13">
    <location>
        <begin position="24"/>
        <end position="26"/>
    </location>
    <ligand>
        <name>substrate</name>
    </ligand>
</feature>
<evidence type="ECO:0000256" key="3">
    <source>
        <dbReference type="ARBA" id="ARBA00008982"/>
    </source>
</evidence>
<dbReference type="PIRSF" id="PIRSF000724">
    <property type="entry name" value="Pgk"/>
    <property type="match status" value="1"/>
</dbReference>
<dbReference type="PRINTS" id="PR00477">
    <property type="entry name" value="PHGLYCKINASE"/>
</dbReference>
<keyword evidence="9 15" id="KW-0418">Kinase</keyword>
<feature type="binding site" evidence="13">
    <location>
        <position position="41"/>
    </location>
    <ligand>
        <name>(2R)-3-phosphoglycerate</name>
        <dbReference type="ChEBI" id="CHEBI:58272"/>
    </ligand>
</feature>
<dbReference type="InterPro" id="IPR015824">
    <property type="entry name" value="Phosphoglycerate_kinase_N"/>
</dbReference>
<feature type="binding site" evidence="14">
    <location>
        <begin position="359"/>
        <end position="362"/>
    </location>
    <ligand>
        <name>ATP</name>
        <dbReference type="ChEBI" id="CHEBI:30616"/>
    </ligand>
</feature>
<dbReference type="AlphaFoldDB" id="A0A9D4TS37"/>
<dbReference type="GO" id="GO:0043531">
    <property type="term" value="F:ADP binding"/>
    <property type="evidence" value="ECO:0007669"/>
    <property type="project" value="TreeGrafter"/>
</dbReference>
<evidence type="ECO:0000256" key="10">
    <source>
        <dbReference type="ARBA" id="ARBA00022840"/>
    </source>
</evidence>
<feature type="binding site" evidence="13">
    <location>
        <begin position="64"/>
        <end position="67"/>
    </location>
    <ligand>
        <name>substrate</name>
    </ligand>
</feature>
<comment type="pathway">
    <text evidence="12">Carbohydrate biosynthesis.</text>
</comment>
<evidence type="ECO:0000256" key="2">
    <source>
        <dbReference type="ARBA" id="ARBA00001946"/>
    </source>
</evidence>
<keyword evidence="10 14" id="KW-0067">ATP-binding</keyword>
<dbReference type="Gene3D" id="3.40.50.1260">
    <property type="entry name" value="Phosphoglycerate kinase, N-terminal domain"/>
    <property type="match status" value="2"/>
</dbReference>
<feature type="binding site" evidence="14">
    <location>
        <position position="329"/>
    </location>
    <ligand>
        <name>ATP</name>
        <dbReference type="ChEBI" id="CHEBI:30616"/>
    </ligand>
</feature>
<dbReference type="PANTHER" id="PTHR11406">
    <property type="entry name" value="PHOSPHOGLYCERATE KINASE"/>
    <property type="match status" value="1"/>
</dbReference>
<evidence type="ECO:0000256" key="6">
    <source>
        <dbReference type="ARBA" id="ARBA00022567"/>
    </source>
</evidence>
<dbReference type="PROSITE" id="PS00111">
    <property type="entry name" value="PGLYCERATE_KINASE"/>
    <property type="match status" value="1"/>
</dbReference>
<organism evidence="17 18">
    <name type="scientific">Chlorella vulgaris</name>
    <name type="common">Green alga</name>
    <dbReference type="NCBI Taxonomy" id="3077"/>
    <lineage>
        <taxon>Eukaryota</taxon>
        <taxon>Viridiplantae</taxon>
        <taxon>Chlorophyta</taxon>
        <taxon>core chlorophytes</taxon>
        <taxon>Trebouxiophyceae</taxon>
        <taxon>Chlorellales</taxon>
        <taxon>Chlorellaceae</taxon>
        <taxon>Chlorella clade</taxon>
        <taxon>Chlorella</taxon>
    </lineage>
</organism>
<sequence>MVKKNVADLAPEDLKGKVVFVRADLNVPQDKESLAITDDTRIRASLPTIQFLTKAGARVVLTSHLGRPKGADKKTSLEPVAKRLSELLGQDVALAPDCVGDEVQKMKAALKDGDVLLLENVRWHAEEEKDAPEFAKQLAEGCDIYVNDAFGTAHRAHASTAGVADHLSPKVAGFLMKKELDYLVGAVSNEPKRPFAAIVGGSKVSSKIGVIEALLGQCDKLVLGGGMIFTFYKAQGLGVGSSLVEEDKLELAKQLMDKAKAKGVEFVLPTDVVVADKFSADASHKVVPVDAIPDGWMGLDVGPDSSELIKKALTPCKTILWNGPMGVFEFPAFASGTNSISTLLADLTTKSGATTIIGGGDSVAAVEQAGLADKMSHISTGGGASLELLEGKVLPGVACLDDE</sequence>
<evidence type="ECO:0000256" key="16">
    <source>
        <dbReference type="RuleBase" id="RU000696"/>
    </source>
</evidence>
<evidence type="ECO:0000256" key="14">
    <source>
        <dbReference type="PIRSR" id="PIRSR000724-2"/>
    </source>
</evidence>
<comment type="catalytic activity">
    <reaction evidence="1 15">
        <text>(2R)-3-phosphoglycerate + ATP = (2R)-3-phospho-glyceroyl phosphate + ADP</text>
        <dbReference type="Rhea" id="RHEA:14801"/>
        <dbReference type="ChEBI" id="CHEBI:30616"/>
        <dbReference type="ChEBI" id="CHEBI:57604"/>
        <dbReference type="ChEBI" id="CHEBI:58272"/>
        <dbReference type="ChEBI" id="CHEBI:456216"/>
        <dbReference type="EC" id="2.7.2.3"/>
    </reaction>
</comment>
<keyword evidence="7 15" id="KW-0808">Transferase</keyword>
<dbReference type="EMBL" id="SIDB01000004">
    <property type="protein sequence ID" value="KAI3433409.1"/>
    <property type="molecule type" value="Genomic_DNA"/>
</dbReference>
<dbReference type="InterPro" id="IPR001576">
    <property type="entry name" value="Phosphoglycerate_kinase"/>
</dbReference>
<dbReference type="GO" id="GO:0019253">
    <property type="term" value="P:reductive pentose-phosphate cycle"/>
    <property type="evidence" value="ECO:0007669"/>
    <property type="project" value="UniProtKB-KW"/>
</dbReference>
<evidence type="ECO:0000256" key="11">
    <source>
        <dbReference type="ARBA" id="ARBA00022842"/>
    </source>
</evidence>
<evidence type="ECO:0000256" key="7">
    <source>
        <dbReference type="ARBA" id="ARBA00022679"/>
    </source>
</evidence>
<protein>
    <recommendedName>
        <fullName evidence="5 15">Phosphoglycerate kinase</fullName>
        <ecNumber evidence="5 15">2.7.2.3</ecNumber>
    </recommendedName>
</protein>
<evidence type="ECO:0000256" key="4">
    <source>
        <dbReference type="ARBA" id="ARBA00011245"/>
    </source>
</evidence>
<evidence type="ECO:0000313" key="17">
    <source>
        <dbReference type="EMBL" id="KAI3433409.1"/>
    </source>
</evidence>
<keyword evidence="6" id="KW-0113">Calvin cycle</keyword>
<comment type="similarity">
    <text evidence="3 15">Belongs to the phosphoglycerate kinase family.</text>
</comment>
<dbReference type="Proteomes" id="UP001055712">
    <property type="component" value="Unassembled WGS sequence"/>
</dbReference>
<dbReference type="GO" id="GO:0006096">
    <property type="term" value="P:glycolytic process"/>
    <property type="evidence" value="ECO:0007669"/>
    <property type="project" value="InterPro"/>
</dbReference>
<dbReference type="GO" id="GO:0005829">
    <property type="term" value="C:cytosol"/>
    <property type="evidence" value="ECO:0007669"/>
    <property type="project" value="TreeGrafter"/>
</dbReference>
<evidence type="ECO:0000256" key="15">
    <source>
        <dbReference type="RuleBase" id="RU000532"/>
    </source>
</evidence>
<dbReference type="CDD" id="cd00318">
    <property type="entry name" value="Phosphoglycerate_kinase"/>
    <property type="match status" value="1"/>
</dbReference>
<dbReference type="SUPFAM" id="SSF53748">
    <property type="entry name" value="Phosphoglycerate kinase"/>
    <property type="match status" value="1"/>
</dbReference>
<name>A0A9D4TS37_CHLVU</name>
<comment type="caution">
    <text evidence="17">The sequence shown here is derived from an EMBL/GenBank/DDBJ whole genome shotgun (WGS) entry which is preliminary data.</text>
</comment>
<evidence type="ECO:0000256" key="5">
    <source>
        <dbReference type="ARBA" id="ARBA00013061"/>
    </source>
</evidence>
<reference evidence="17" key="2">
    <citation type="submission" date="2020-11" db="EMBL/GenBank/DDBJ databases">
        <authorList>
            <person name="Cecchin M."/>
            <person name="Marcolungo L."/>
            <person name="Rossato M."/>
            <person name="Girolomoni L."/>
            <person name="Cosentino E."/>
            <person name="Cuine S."/>
            <person name="Li-Beisson Y."/>
            <person name="Delledonne M."/>
            <person name="Ballottari M."/>
        </authorList>
    </citation>
    <scope>NUCLEOTIDE SEQUENCE</scope>
    <source>
        <strain evidence="17">211/11P</strain>
        <tissue evidence="17">Whole cell</tissue>
    </source>
</reference>
<keyword evidence="18" id="KW-1185">Reference proteome</keyword>
<evidence type="ECO:0000256" key="13">
    <source>
        <dbReference type="PIRSR" id="PIRSR000724-1"/>
    </source>
</evidence>
<keyword evidence="8" id="KW-0547">Nucleotide-binding</keyword>
<feature type="binding site" evidence="13">
    <location>
        <position position="155"/>
    </location>
    <ligand>
        <name>(2R)-3-phosphoglycerate</name>
        <dbReference type="ChEBI" id="CHEBI:58272"/>
    </ligand>
</feature>
<feature type="binding site" evidence="13">
    <location>
        <position position="122"/>
    </location>
    <ligand>
        <name>(2R)-3-phosphoglycerate</name>
        <dbReference type="ChEBI" id="CHEBI:58272"/>
    </ligand>
</feature>
<evidence type="ECO:0000256" key="12">
    <source>
        <dbReference type="ARBA" id="ARBA00024331"/>
    </source>
</evidence>
<dbReference type="FunFam" id="3.40.50.1260:FF:000006">
    <property type="entry name" value="Phosphoglycerate kinase"/>
    <property type="match status" value="1"/>
</dbReference>
<dbReference type="GO" id="GO:0006094">
    <property type="term" value="P:gluconeogenesis"/>
    <property type="evidence" value="ECO:0007669"/>
    <property type="project" value="TreeGrafter"/>
</dbReference>
<keyword evidence="11" id="KW-0460">Magnesium</keyword>
<proteinExistence type="inferred from homology"/>
<comment type="cofactor">
    <cofactor evidence="2">
        <name>Mg(2+)</name>
        <dbReference type="ChEBI" id="CHEBI:18420"/>
    </cofactor>
</comment>
<dbReference type="InterPro" id="IPR015911">
    <property type="entry name" value="Phosphoglycerate_kinase_CS"/>
</dbReference>